<sequence length="132" mass="14102">MASKIIYFVINGKEEAAEFNSDDDADDVRGDGIHQENPASVVWDGPNIVLYCAFVSSFLATVTTTILSSCYTPFSTNLVCVVCCLTVRCRGRCGCANRQKIVGSGLTVGPYARGDLPLGCGFPLLLGQERVA</sequence>
<protein>
    <submittedName>
        <fullName evidence="1">Uncharacterized protein</fullName>
    </submittedName>
</protein>
<reference evidence="1" key="1">
    <citation type="journal article" date="2023" name="G3 (Bethesda)">
        <title>A reference genome for the long-term kleptoplast-retaining sea slug Elysia crispata morphotype clarki.</title>
        <authorList>
            <person name="Eastman K.E."/>
            <person name="Pendleton A.L."/>
            <person name="Shaikh M.A."/>
            <person name="Suttiyut T."/>
            <person name="Ogas R."/>
            <person name="Tomko P."/>
            <person name="Gavelis G."/>
            <person name="Widhalm J.R."/>
            <person name="Wisecaver J.H."/>
        </authorList>
    </citation>
    <scope>NUCLEOTIDE SEQUENCE</scope>
    <source>
        <strain evidence="1">ECLA1</strain>
    </source>
</reference>
<proteinExistence type="predicted"/>
<evidence type="ECO:0000313" key="2">
    <source>
        <dbReference type="Proteomes" id="UP001283361"/>
    </source>
</evidence>
<name>A0AAE1BA76_9GAST</name>
<dbReference type="EMBL" id="JAWDGP010000238">
    <property type="protein sequence ID" value="KAK3802417.1"/>
    <property type="molecule type" value="Genomic_DNA"/>
</dbReference>
<keyword evidence="2" id="KW-1185">Reference proteome</keyword>
<gene>
    <name evidence="1" type="ORF">RRG08_034184</name>
</gene>
<organism evidence="1 2">
    <name type="scientific">Elysia crispata</name>
    <name type="common">lettuce slug</name>
    <dbReference type="NCBI Taxonomy" id="231223"/>
    <lineage>
        <taxon>Eukaryota</taxon>
        <taxon>Metazoa</taxon>
        <taxon>Spiralia</taxon>
        <taxon>Lophotrochozoa</taxon>
        <taxon>Mollusca</taxon>
        <taxon>Gastropoda</taxon>
        <taxon>Heterobranchia</taxon>
        <taxon>Euthyneura</taxon>
        <taxon>Panpulmonata</taxon>
        <taxon>Sacoglossa</taxon>
        <taxon>Placobranchoidea</taxon>
        <taxon>Plakobranchidae</taxon>
        <taxon>Elysia</taxon>
    </lineage>
</organism>
<dbReference type="Proteomes" id="UP001283361">
    <property type="component" value="Unassembled WGS sequence"/>
</dbReference>
<evidence type="ECO:0000313" key="1">
    <source>
        <dbReference type="EMBL" id="KAK3802417.1"/>
    </source>
</evidence>
<comment type="caution">
    <text evidence="1">The sequence shown here is derived from an EMBL/GenBank/DDBJ whole genome shotgun (WGS) entry which is preliminary data.</text>
</comment>
<accession>A0AAE1BA76</accession>
<dbReference type="AlphaFoldDB" id="A0AAE1BA76"/>